<dbReference type="PANTHER" id="PTHR38439:SF3">
    <property type="entry name" value="COPPER-RESISTANT CUPROPROTEIN COPI"/>
    <property type="match status" value="1"/>
</dbReference>
<evidence type="ECO:0000256" key="1">
    <source>
        <dbReference type="ARBA" id="ARBA00004459"/>
    </source>
</evidence>
<dbReference type="RefSeq" id="WP_390281589.1">
    <property type="nucleotide sequence ID" value="NZ_JBHRYH010000046.1"/>
</dbReference>
<dbReference type="SUPFAM" id="SSF49503">
    <property type="entry name" value="Cupredoxins"/>
    <property type="match status" value="1"/>
</dbReference>
<feature type="chain" id="PRO_5046320139" evidence="4">
    <location>
        <begin position="24"/>
        <end position="158"/>
    </location>
</feature>
<keyword evidence="7" id="KW-1185">Reference proteome</keyword>
<evidence type="ECO:0000259" key="5">
    <source>
        <dbReference type="Pfam" id="PF00127"/>
    </source>
</evidence>
<comment type="caution">
    <text evidence="6">The sequence shown here is derived from an EMBL/GenBank/DDBJ whole genome shotgun (WGS) entry which is preliminary data.</text>
</comment>
<dbReference type="CDD" id="cd04211">
    <property type="entry name" value="Cupredoxin_like_2"/>
    <property type="match status" value="1"/>
</dbReference>
<name>A0ABV7TYC7_9NEIS</name>
<keyword evidence="4" id="KW-0732">Signal</keyword>
<gene>
    <name evidence="6" type="ORF">ACFOKJ_16330</name>
</gene>
<dbReference type="PANTHER" id="PTHR38439">
    <property type="entry name" value="AURACYANIN-B"/>
    <property type="match status" value="1"/>
</dbReference>
<proteinExistence type="predicted"/>
<evidence type="ECO:0000313" key="7">
    <source>
        <dbReference type="Proteomes" id="UP001595636"/>
    </source>
</evidence>
<dbReference type="Gene3D" id="2.60.40.420">
    <property type="entry name" value="Cupredoxins - blue copper proteins"/>
    <property type="match status" value="1"/>
</dbReference>
<evidence type="ECO:0000256" key="3">
    <source>
        <dbReference type="ARBA" id="ARBA00023008"/>
    </source>
</evidence>
<dbReference type="Proteomes" id="UP001595636">
    <property type="component" value="Unassembled WGS sequence"/>
</dbReference>
<accession>A0ABV7TYC7</accession>
<keyword evidence="3" id="KW-0186">Copper</keyword>
<dbReference type="InterPro" id="IPR050845">
    <property type="entry name" value="Cu-binding_ET"/>
</dbReference>
<dbReference type="EMBL" id="JBHRYH010000046">
    <property type="protein sequence ID" value="MFC3627689.1"/>
    <property type="molecule type" value="Genomic_DNA"/>
</dbReference>
<dbReference type="InterPro" id="IPR008972">
    <property type="entry name" value="Cupredoxin"/>
</dbReference>
<reference evidence="7" key="1">
    <citation type="journal article" date="2019" name="Int. J. Syst. Evol. Microbiol.">
        <title>The Global Catalogue of Microorganisms (GCM) 10K type strain sequencing project: providing services to taxonomists for standard genome sequencing and annotation.</title>
        <authorList>
            <consortium name="The Broad Institute Genomics Platform"/>
            <consortium name="The Broad Institute Genome Sequencing Center for Infectious Disease"/>
            <person name="Wu L."/>
            <person name="Ma J."/>
        </authorList>
    </citation>
    <scope>NUCLEOTIDE SEQUENCE [LARGE SCALE GENOMIC DNA]</scope>
    <source>
        <strain evidence="7">KCTC 42195</strain>
    </source>
</reference>
<dbReference type="Pfam" id="PF00127">
    <property type="entry name" value="Copper-bind"/>
    <property type="match status" value="1"/>
</dbReference>
<comment type="subcellular location">
    <subcellularLocation>
        <location evidence="1">Cell outer membrane</location>
        <topology evidence="1">Lipid-anchor</topology>
    </subcellularLocation>
</comment>
<evidence type="ECO:0000256" key="4">
    <source>
        <dbReference type="SAM" id="SignalP"/>
    </source>
</evidence>
<evidence type="ECO:0000256" key="2">
    <source>
        <dbReference type="ARBA" id="ARBA00022723"/>
    </source>
</evidence>
<evidence type="ECO:0000313" key="6">
    <source>
        <dbReference type="EMBL" id="MFC3627689.1"/>
    </source>
</evidence>
<organism evidence="6 7">
    <name type="scientific">Vogesella amnigena</name>
    <dbReference type="NCBI Taxonomy" id="1507449"/>
    <lineage>
        <taxon>Bacteria</taxon>
        <taxon>Pseudomonadati</taxon>
        <taxon>Pseudomonadota</taxon>
        <taxon>Betaproteobacteria</taxon>
        <taxon>Neisseriales</taxon>
        <taxon>Chromobacteriaceae</taxon>
        <taxon>Vogesella</taxon>
    </lineage>
</organism>
<dbReference type="InterPro" id="IPR000923">
    <property type="entry name" value="BlueCu_1"/>
</dbReference>
<protein>
    <submittedName>
        <fullName evidence="6">Plastocyanin/azurin family copper-binding protein</fullName>
    </submittedName>
</protein>
<feature type="signal peptide" evidence="4">
    <location>
        <begin position="1"/>
        <end position="23"/>
    </location>
</feature>
<feature type="domain" description="Blue (type 1) copper" evidence="5">
    <location>
        <begin position="51"/>
        <end position="155"/>
    </location>
</feature>
<sequence length="158" mass="16981">MKTTHHLVAIALLTALGIAPALASGTHAGGHGESAIGQPGKAANVTRTIAVDMSDNMRFSMPLISVKQGETIRFVVKNLGKVKHEFSLGTEQELLEHYEVMKKFPDMEHDEPSKVSLAPGAKGEVIWHFSKAGTVNFACLHPGHYDAGMKGQIKVAKK</sequence>
<keyword evidence="2" id="KW-0479">Metal-binding</keyword>